<dbReference type="Proteomes" id="UP000254633">
    <property type="component" value="Unassembled WGS sequence"/>
</dbReference>
<organism evidence="1 2">
    <name type="scientific">Salmonella diarizonae</name>
    <dbReference type="NCBI Taxonomy" id="59204"/>
    <lineage>
        <taxon>Bacteria</taxon>
        <taxon>Pseudomonadati</taxon>
        <taxon>Pseudomonadota</taxon>
        <taxon>Gammaproteobacteria</taxon>
        <taxon>Enterobacterales</taxon>
        <taxon>Enterobacteriaceae</taxon>
        <taxon>Salmonella</taxon>
    </lineage>
</organism>
<reference evidence="1 2" key="1">
    <citation type="submission" date="2018-06" db="EMBL/GenBank/DDBJ databases">
        <authorList>
            <consortium name="Pathogen Informatics"/>
            <person name="Doyle S."/>
        </authorList>
    </citation>
    <scope>NUCLEOTIDE SEQUENCE [LARGE SCALE GENOMIC DNA]</scope>
    <source>
        <strain evidence="1 2">NCTC10060</strain>
    </source>
</reference>
<accession>A0A379TZY4</accession>
<proteinExistence type="predicted"/>
<dbReference type="AlphaFoldDB" id="A0A379TZY4"/>
<dbReference type="EMBL" id="UGXH01000003">
    <property type="protein sequence ID" value="SUG56137.1"/>
    <property type="molecule type" value="Genomic_DNA"/>
</dbReference>
<evidence type="ECO:0000313" key="2">
    <source>
        <dbReference type="Proteomes" id="UP000254633"/>
    </source>
</evidence>
<sequence>MTLILHTLINCLRLTFKINKVDGLLKKHGKPPCFKIAIMILNGFTVPSTVTQIVLMHPSQIAILQINENYSLTRSFIHP</sequence>
<protein>
    <submittedName>
        <fullName evidence="1">Uncharacterized protein</fullName>
    </submittedName>
</protein>
<evidence type="ECO:0000313" key="1">
    <source>
        <dbReference type="EMBL" id="SUG56137.1"/>
    </source>
</evidence>
<gene>
    <name evidence="1" type="ORF">NCTC10060_03297</name>
</gene>
<name>A0A379TZY4_SALDZ</name>